<dbReference type="InterPro" id="IPR057708">
    <property type="entry name" value="DUF7948"/>
</dbReference>
<protein>
    <submittedName>
        <fullName evidence="5">SBBP repeat-containing protein</fullName>
    </submittedName>
</protein>
<dbReference type="PANTHER" id="PTHR35580:SF1">
    <property type="entry name" value="PHYTASE-LIKE DOMAIN-CONTAINING PROTEIN"/>
    <property type="match status" value="1"/>
</dbReference>
<dbReference type="Proteomes" id="UP001214530">
    <property type="component" value="Chromosome"/>
</dbReference>
<feature type="domain" description="PKD-like" evidence="3">
    <location>
        <begin position="706"/>
        <end position="780"/>
    </location>
</feature>
<keyword evidence="1" id="KW-0732">Signal</keyword>
<evidence type="ECO:0000313" key="5">
    <source>
        <dbReference type="EMBL" id="WEK17926.1"/>
    </source>
</evidence>
<evidence type="ECO:0000256" key="1">
    <source>
        <dbReference type="SAM" id="SignalP"/>
    </source>
</evidence>
<dbReference type="Pfam" id="PF25778">
    <property type="entry name" value="DUF7948"/>
    <property type="match status" value="1"/>
</dbReference>
<evidence type="ECO:0000259" key="2">
    <source>
        <dbReference type="Pfam" id="PF18962"/>
    </source>
</evidence>
<evidence type="ECO:0000313" key="6">
    <source>
        <dbReference type="Proteomes" id="UP001214530"/>
    </source>
</evidence>
<dbReference type="InterPro" id="IPR045829">
    <property type="entry name" value="PKD_6"/>
</dbReference>
<dbReference type="Pfam" id="PF18962">
    <property type="entry name" value="Por_Secre_tail"/>
    <property type="match status" value="1"/>
</dbReference>
<organism evidence="5 6">
    <name type="scientific">Candidatus Pedobacter colombiensis</name>
    <dbReference type="NCBI Taxonomy" id="3121371"/>
    <lineage>
        <taxon>Bacteria</taxon>
        <taxon>Pseudomonadati</taxon>
        <taxon>Bacteroidota</taxon>
        <taxon>Sphingobacteriia</taxon>
        <taxon>Sphingobacteriales</taxon>
        <taxon>Sphingobacteriaceae</taxon>
        <taxon>Pedobacter</taxon>
    </lineage>
</organism>
<feature type="domain" description="Secretion system C-terminal sorting" evidence="2">
    <location>
        <begin position="867"/>
        <end position="928"/>
    </location>
</feature>
<dbReference type="SUPFAM" id="SSF101898">
    <property type="entry name" value="NHL repeat"/>
    <property type="match status" value="1"/>
</dbReference>
<dbReference type="NCBIfam" id="TIGR04183">
    <property type="entry name" value="Por_Secre_tail"/>
    <property type="match status" value="1"/>
</dbReference>
<feature type="signal peptide" evidence="1">
    <location>
        <begin position="1"/>
        <end position="26"/>
    </location>
</feature>
<reference evidence="5" key="1">
    <citation type="submission" date="2023-03" db="EMBL/GenBank/DDBJ databases">
        <title>Andean soil-derived lignocellulolytic bacterial consortium as a source of novel taxa and putative plastic-active enzymes.</title>
        <authorList>
            <person name="Diaz-Garcia L."/>
            <person name="Chuvochina M."/>
            <person name="Feuerriegel G."/>
            <person name="Bunk B."/>
            <person name="Sproer C."/>
            <person name="Streit W.R."/>
            <person name="Rodriguez L.M."/>
            <person name="Overmann J."/>
            <person name="Jimenez D.J."/>
        </authorList>
    </citation>
    <scope>NUCLEOTIDE SEQUENCE</scope>
    <source>
        <strain evidence="5">MAG 3858</strain>
    </source>
</reference>
<evidence type="ECO:0000259" key="4">
    <source>
        <dbReference type="Pfam" id="PF25778"/>
    </source>
</evidence>
<accession>A0AAJ6B5W7</accession>
<dbReference type="InterPro" id="IPR052918">
    <property type="entry name" value="Motility_Chemotaxis_Reg"/>
</dbReference>
<name>A0AAJ6B5W7_9SPHI</name>
<feature type="chain" id="PRO_5042558287" evidence="1">
    <location>
        <begin position="27"/>
        <end position="938"/>
    </location>
</feature>
<dbReference type="Gene3D" id="2.60.40.10">
    <property type="entry name" value="Immunoglobulins"/>
    <property type="match status" value="1"/>
</dbReference>
<dbReference type="Pfam" id="PF06739">
    <property type="entry name" value="SBBP"/>
    <property type="match status" value="2"/>
</dbReference>
<dbReference type="InterPro" id="IPR010620">
    <property type="entry name" value="SBBP_repeat"/>
</dbReference>
<sequence>MVNRNLSLSLFLTLLFCLPSCLHIHAKSDALKRFTENKGQVIDQNGNTRNDIDFKINADHGLNLFIGNGQLHYQWSKISKEHPDHKELYRMDVKLLGSNPNAVKTTTGQLPFFENYYVAQNPDVIIVRAFEKITYHEVYPNIDWVLYFQNGKMEHDFIIREGGKVSDIKIQYKGCTDINLNNDGSLKAITPLGEITEHAPIAYEALGNKKVASSFSLNGDILSFTTERYQGTLIIDPIVDWGTYFGGTEYDDLRVVKVARDGYIYTVGSTNSTTNIATTGAYQTTFAGGSNSAGSDAILSKFNISGNLIWSTYYGGSGNDLGRNVAFDTSGNIYLAGFTNSTDGIATTGAYQTTKLGSASRTEAFLVKLDTSGQRIWGTYFGGAQNEANTAMSLCADHSNHIYLTGNTNSTSGIATPGAYQSTLAGGSDVFLAQFSTTGALNWSTYYGGAGDELPYSLSCDTSGNVYVSGSTLGSPAGIATAGSFQSTYDAAINGEDAFLAKFNPSGQLLWGTYYGNTGVDRVYSSATDKAGNIYLGGTSSSTTGISTTAVHQSAFAGGSEDAFIAKFNSTGLRQWGTYYGGNGSDGISALKLGADNALYFTGYTTSSNGIANSNAMQPSFGGIQDAFAGRINLSGDTLQWASYLGGIDDDNGFGLDIGANGNVVVCGRTVSATGIATSGAYQSSFGGGDADGFLIKIKDCNVPQIGGLIYGDTTVCSGSDHQYYATSSTADSYNWVVPNGWTGSSLADTIDITFNGYSGILKAVAMNDCYHSDTVSLNITVNALPPVPVITRVGNQITTNQTFAGYQWYLNGNAITGATAQNCTLTATGIYTVAVFNTAGCSITSASFDYTETGINHPLVENGISIYPNPVNDFLHIQLKVSAKAVIYDIAGKVLRSITIPSGLAGIDMQHYVTGLYLIRFSDLNGNMLGSCKVSKQ</sequence>
<dbReference type="EMBL" id="CP119313">
    <property type="protein sequence ID" value="WEK17926.1"/>
    <property type="molecule type" value="Genomic_DNA"/>
</dbReference>
<evidence type="ECO:0000259" key="3">
    <source>
        <dbReference type="Pfam" id="PF19408"/>
    </source>
</evidence>
<proteinExistence type="predicted"/>
<dbReference type="Pfam" id="PF19408">
    <property type="entry name" value="PKD_6"/>
    <property type="match status" value="1"/>
</dbReference>
<dbReference type="InterPro" id="IPR026444">
    <property type="entry name" value="Secre_tail"/>
</dbReference>
<feature type="domain" description="DUF7948" evidence="4">
    <location>
        <begin position="34"/>
        <end position="238"/>
    </location>
</feature>
<dbReference type="InterPro" id="IPR013783">
    <property type="entry name" value="Ig-like_fold"/>
</dbReference>
<dbReference type="PANTHER" id="PTHR35580">
    <property type="entry name" value="CELL SURFACE GLYCOPROTEIN (S-LAYER PROTEIN)-LIKE PROTEIN"/>
    <property type="match status" value="1"/>
</dbReference>
<dbReference type="AlphaFoldDB" id="A0AAJ6B5W7"/>
<gene>
    <name evidence="5" type="ORF">P0Y49_14075</name>
</gene>